<feature type="transmembrane region" description="Helical" evidence="1">
    <location>
        <begin position="208"/>
        <end position="226"/>
    </location>
</feature>
<feature type="transmembrane region" description="Helical" evidence="1">
    <location>
        <begin position="122"/>
        <end position="142"/>
    </location>
</feature>
<dbReference type="AlphaFoldDB" id="A0A371ATX8"/>
<proteinExistence type="predicted"/>
<feature type="transmembrane region" description="Helical" evidence="1">
    <location>
        <begin position="83"/>
        <end position="102"/>
    </location>
</feature>
<feature type="transmembrane region" description="Helical" evidence="1">
    <location>
        <begin position="7"/>
        <end position="27"/>
    </location>
</feature>
<dbReference type="RefSeq" id="WP_115482358.1">
    <property type="nucleotide sequence ID" value="NZ_QRCT01000034.1"/>
</dbReference>
<accession>A0A371ATX8</accession>
<dbReference type="OrthoDB" id="1645614at2"/>
<comment type="caution">
    <text evidence="2">The sequence shown here is derived from an EMBL/GenBank/DDBJ whole genome shotgun (WGS) entry which is preliminary data.</text>
</comment>
<evidence type="ECO:0000313" key="2">
    <source>
        <dbReference type="EMBL" id="RDU23016.1"/>
    </source>
</evidence>
<feature type="transmembrane region" description="Helical" evidence="1">
    <location>
        <begin position="260"/>
        <end position="284"/>
    </location>
</feature>
<keyword evidence="1" id="KW-0472">Membrane</keyword>
<keyword evidence="1" id="KW-0812">Transmembrane</keyword>
<keyword evidence="1" id="KW-1133">Transmembrane helix</keyword>
<dbReference type="EMBL" id="QRCT01000034">
    <property type="protein sequence ID" value="RDU23016.1"/>
    <property type="molecule type" value="Genomic_DNA"/>
</dbReference>
<gene>
    <name evidence="2" type="ORF">DWV06_11665</name>
</gene>
<reference evidence="2 3" key="1">
    <citation type="submission" date="2018-07" db="EMBL/GenBank/DDBJ databases">
        <title>Anaerosacharophilus polymeroproducens gen. nov. sp. nov., an anaerobic bacterium isolated from salt field.</title>
        <authorList>
            <person name="Kim W."/>
            <person name="Yang S.-H."/>
            <person name="Oh J."/>
            <person name="Lee J.-H."/>
            <person name="Kwon K.K."/>
        </authorList>
    </citation>
    <scope>NUCLEOTIDE SEQUENCE [LARGE SCALE GENOMIC DNA]</scope>
    <source>
        <strain evidence="2 3">MCWD5</strain>
    </source>
</reference>
<dbReference type="Proteomes" id="UP000255036">
    <property type="component" value="Unassembled WGS sequence"/>
</dbReference>
<name>A0A371ATX8_9FIRM</name>
<keyword evidence="3" id="KW-1185">Reference proteome</keyword>
<protein>
    <submittedName>
        <fullName evidence="2">Transporter</fullName>
    </submittedName>
</protein>
<sequence>MNLLKTSVFNCLFVCSLIFFLFFLLLFPKESFNAALNGLVLWFRMIIPALLPFAIISGIFIRFHIADYFSFLFKPIIGTIFDLSNEGSFCVLAGFLFGYPMGAKIANDLVVDRQLSKNEGEYLFLFCNQASPVFILNCVAINCFKNENLFLPIFIILLSTSITIGIVLRKFFYKSLKWDSKEKVLKSLNDNTSPFEILDSCVMNGVDTILKLGAYIILFSIIVKMVEIILKDFYYLKTLIIGFLEMTNGISYISSLNTSFQIHFLFVLFCVSFGGISCIFQTASMVKNSHFSMIKYLIVKIMTAFISILYGILYLKFIY</sequence>
<evidence type="ECO:0000256" key="1">
    <source>
        <dbReference type="SAM" id="Phobius"/>
    </source>
</evidence>
<feature type="transmembrane region" description="Helical" evidence="1">
    <location>
        <begin position="39"/>
        <end position="63"/>
    </location>
</feature>
<feature type="transmembrane region" description="Helical" evidence="1">
    <location>
        <begin position="149"/>
        <end position="168"/>
    </location>
</feature>
<evidence type="ECO:0000313" key="3">
    <source>
        <dbReference type="Proteomes" id="UP000255036"/>
    </source>
</evidence>
<feature type="transmembrane region" description="Helical" evidence="1">
    <location>
        <begin position="296"/>
        <end position="315"/>
    </location>
</feature>
<organism evidence="2 3">
    <name type="scientific">Anaerosacchariphilus polymeriproducens</name>
    <dbReference type="NCBI Taxonomy" id="1812858"/>
    <lineage>
        <taxon>Bacteria</taxon>
        <taxon>Bacillati</taxon>
        <taxon>Bacillota</taxon>
        <taxon>Clostridia</taxon>
        <taxon>Lachnospirales</taxon>
        <taxon>Lachnospiraceae</taxon>
        <taxon>Anaerosacchariphilus</taxon>
    </lineage>
</organism>